<dbReference type="InterPro" id="IPR000719">
    <property type="entry name" value="Prot_kinase_dom"/>
</dbReference>
<keyword evidence="2" id="KW-0723">Serine/threonine-protein kinase</keyword>
<dbReference type="GO" id="GO:0004674">
    <property type="term" value="F:protein serine/threonine kinase activity"/>
    <property type="evidence" value="ECO:0007669"/>
    <property type="project" value="UniProtKB-KW"/>
</dbReference>
<keyword evidence="20" id="KW-1185">Reference proteome</keyword>
<dbReference type="SUPFAM" id="SSF52058">
    <property type="entry name" value="L domain-like"/>
    <property type="match status" value="1"/>
</dbReference>
<dbReference type="SMART" id="SM00220">
    <property type="entry name" value="S_TKc"/>
    <property type="match status" value="1"/>
</dbReference>
<dbReference type="FunFam" id="3.30.200.20:FF:000178">
    <property type="entry name" value="serine/threonine-protein kinase PBS1-like"/>
    <property type="match status" value="1"/>
</dbReference>
<evidence type="ECO:0000256" key="7">
    <source>
        <dbReference type="ARBA" id="ARBA00022729"/>
    </source>
</evidence>
<dbReference type="PROSITE" id="PS00107">
    <property type="entry name" value="PROTEIN_KINASE_ATP"/>
    <property type="match status" value="1"/>
</dbReference>
<dbReference type="OrthoDB" id="1882297at2759"/>
<dbReference type="FunFam" id="1.10.510.10:FF:000146">
    <property type="entry name" value="LRR receptor-like serine/threonine-protein kinase IOS1"/>
    <property type="match status" value="1"/>
</dbReference>
<evidence type="ECO:0000256" key="11">
    <source>
        <dbReference type="ARBA" id="ARBA00022840"/>
    </source>
</evidence>
<dbReference type="Pfam" id="PF13855">
    <property type="entry name" value="LRR_8"/>
    <property type="match status" value="1"/>
</dbReference>
<keyword evidence="14" id="KW-0675">Receptor</keyword>
<keyword evidence="8" id="KW-0677">Repeat</keyword>
<proteinExistence type="predicted"/>
<evidence type="ECO:0000259" key="18">
    <source>
        <dbReference type="PROSITE" id="PS50011"/>
    </source>
</evidence>
<keyword evidence="13 16" id="KW-0472">Membrane</keyword>
<dbReference type="Gene3D" id="1.10.510.10">
    <property type="entry name" value="Transferase(Phosphotransferase) domain 1"/>
    <property type="match status" value="1"/>
</dbReference>
<accession>A0A8K0DWF3</accession>
<evidence type="ECO:0000256" key="16">
    <source>
        <dbReference type="SAM" id="Phobius"/>
    </source>
</evidence>
<evidence type="ECO:0000256" key="2">
    <source>
        <dbReference type="ARBA" id="ARBA00022527"/>
    </source>
</evidence>
<feature type="signal peptide" evidence="17">
    <location>
        <begin position="1"/>
        <end position="24"/>
    </location>
</feature>
<evidence type="ECO:0000256" key="10">
    <source>
        <dbReference type="ARBA" id="ARBA00022777"/>
    </source>
</evidence>
<protein>
    <recommendedName>
        <fullName evidence="18">Protein kinase domain-containing protein</fullName>
    </recommendedName>
</protein>
<dbReference type="InterPro" id="IPR008271">
    <property type="entry name" value="Ser/Thr_kinase_AS"/>
</dbReference>
<dbReference type="Proteomes" id="UP000796880">
    <property type="component" value="Unassembled WGS sequence"/>
</dbReference>
<keyword evidence="3" id="KW-0597">Phosphoprotein</keyword>
<dbReference type="PROSITE" id="PS00108">
    <property type="entry name" value="PROTEIN_KINASE_ST"/>
    <property type="match status" value="1"/>
</dbReference>
<dbReference type="InterPro" id="IPR003591">
    <property type="entry name" value="Leu-rich_rpt_typical-subtyp"/>
</dbReference>
<dbReference type="InterPro" id="IPR032675">
    <property type="entry name" value="LRR_dom_sf"/>
</dbReference>
<dbReference type="InterPro" id="IPR024788">
    <property type="entry name" value="Malectin-like_Carb-bd_dom"/>
</dbReference>
<dbReference type="GO" id="GO:0005524">
    <property type="term" value="F:ATP binding"/>
    <property type="evidence" value="ECO:0007669"/>
    <property type="project" value="UniProtKB-UniRule"/>
</dbReference>
<dbReference type="PANTHER" id="PTHR45631:SF21">
    <property type="entry name" value="PROTEIN KINASE DOMAIN-CONTAINING PROTEIN"/>
    <property type="match status" value="1"/>
</dbReference>
<evidence type="ECO:0000313" key="19">
    <source>
        <dbReference type="EMBL" id="KAF3435976.1"/>
    </source>
</evidence>
<keyword evidence="9 15" id="KW-0547">Nucleotide-binding</keyword>
<keyword evidence="7 17" id="KW-0732">Signal</keyword>
<dbReference type="InterPro" id="IPR017441">
    <property type="entry name" value="Protein_kinase_ATP_BS"/>
</dbReference>
<feature type="domain" description="Protein kinase" evidence="18">
    <location>
        <begin position="620"/>
        <end position="902"/>
    </location>
</feature>
<name>A0A8K0DWF3_9ROSA</name>
<comment type="caution">
    <text evidence="19">The sequence shown here is derived from an EMBL/GenBank/DDBJ whole genome shotgun (WGS) entry which is preliminary data.</text>
</comment>
<comment type="subcellular location">
    <subcellularLocation>
        <location evidence="1">Membrane</location>
        <topology evidence="1">Single-pass membrane protein</topology>
    </subcellularLocation>
</comment>
<sequence>MDRHCCSLVNYLFLFCAFWVAAFCDQDGFLSLTCGGSTNYTDASNISWIPDSSFISLGNTSTIDYVEGTPSSTVPVRFFPDSQGRKCYRLPVKNVSSLILVRAQFVYKNYDGANKPPSFSVSLGTATLSNIDLSRKDPWTEEYVWPVNKDILSFCLLSIQDKGSPVISSLEVRPLPQGAYTTGMEDFPNTSLKKSHRINCGYTNGSLRYPSDPYDRIWDSDENFSPFHVSTGFKVQLSFNRTGVINESLPASVLQTARVLARRNLLAYNLPLNTLGDYYIILYFAGILPVFPSFDVLINGDIVQSNYTVKTSEVSALYVTRKGIHSLNVTLKSTSFYPQLNAIEVYEILDVPLEASSTTVSALQVIQQSTGLDLGWQDDPCSPTSWDHIECEANVVTTLELANMNLRSISPTFGDLLDLKSLDLHNTSLTGEIENLDSLQHLEKLNLSFNQLTSFGSGLESLISLRILDLQNNSLQGAVPDSLGELVDLHLLNLENNKLQGTLPESLNRESLEIRSLGNMCLSFSTMTCSDVSSNPSIETPQVTIFAKKQHTGYSHLAIILGVTCGALLVAILFISLSVFLYSTRRKKTEVAYSTRTAIDMRSWNVAKIFTYKEIKVATSNFKEVIGRGSFGSVYLGKLPQGKLVAVKVRFDKTQLGADSFINEVHLLSQIRHQNLVSLEGFCCESKQQILVYEYLPGGSLIDHLYGVNSRKVSLSWVRRLKIAVDAAKGLDYLHNGSEPRIIHRDVKCSNILLDVEMNAKVCDFGLSKQVTQADASHVTTVVKGTAGYLDPEYYSSQQLTEKSDVYSFGVVLLELICGREPLRHSGTPDSFNLVLWAKPYLQAGAFEIVDESIKGSFDVESMRKAALVAIKSVERDASQRPSIAQVLAELKEAYSLQLSYLASRDM</sequence>
<dbReference type="PANTHER" id="PTHR45631">
    <property type="entry name" value="OS07G0107800 PROTEIN-RELATED"/>
    <property type="match status" value="1"/>
</dbReference>
<dbReference type="InterPro" id="IPR011009">
    <property type="entry name" value="Kinase-like_dom_sf"/>
</dbReference>
<organism evidence="19 20">
    <name type="scientific">Rhamnella rubrinervis</name>
    <dbReference type="NCBI Taxonomy" id="2594499"/>
    <lineage>
        <taxon>Eukaryota</taxon>
        <taxon>Viridiplantae</taxon>
        <taxon>Streptophyta</taxon>
        <taxon>Embryophyta</taxon>
        <taxon>Tracheophyta</taxon>
        <taxon>Spermatophyta</taxon>
        <taxon>Magnoliopsida</taxon>
        <taxon>eudicotyledons</taxon>
        <taxon>Gunneridae</taxon>
        <taxon>Pentapetalae</taxon>
        <taxon>rosids</taxon>
        <taxon>fabids</taxon>
        <taxon>Rosales</taxon>
        <taxon>Rhamnaceae</taxon>
        <taxon>rhamnoid group</taxon>
        <taxon>Rhamneae</taxon>
        <taxon>Rhamnella</taxon>
    </lineage>
</organism>
<evidence type="ECO:0000256" key="15">
    <source>
        <dbReference type="PROSITE-ProRule" id="PRU10141"/>
    </source>
</evidence>
<evidence type="ECO:0000256" key="17">
    <source>
        <dbReference type="SAM" id="SignalP"/>
    </source>
</evidence>
<evidence type="ECO:0000256" key="5">
    <source>
        <dbReference type="ARBA" id="ARBA00022679"/>
    </source>
</evidence>
<evidence type="ECO:0000256" key="8">
    <source>
        <dbReference type="ARBA" id="ARBA00022737"/>
    </source>
</evidence>
<feature type="transmembrane region" description="Helical" evidence="16">
    <location>
        <begin position="557"/>
        <end position="582"/>
    </location>
</feature>
<dbReference type="PROSITE" id="PS50011">
    <property type="entry name" value="PROTEIN_KINASE_DOM"/>
    <property type="match status" value="1"/>
</dbReference>
<dbReference type="SMART" id="SM00369">
    <property type="entry name" value="LRR_TYP"/>
    <property type="match status" value="3"/>
</dbReference>
<evidence type="ECO:0000256" key="3">
    <source>
        <dbReference type="ARBA" id="ARBA00022553"/>
    </source>
</evidence>
<dbReference type="Pfam" id="PF12819">
    <property type="entry name" value="Malectin_like"/>
    <property type="match status" value="1"/>
</dbReference>
<keyword evidence="12 16" id="KW-1133">Transmembrane helix</keyword>
<dbReference type="Gene3D" id="3.80.10.10">
    <property type="entry name" value="Ribonuclease Inhibitor"/>
    <property type="match status" value="1"/>
</dbReference>
<gene>
    <name evidence="19" type="ORF">FNV43_RR23068</name>
</gene>
<evidence type="ECO:0000256" key="9">
    <source>
        <dbReference type="ARBA" id="ARBA00022741"/>
    </source>
</evidence>
<dbReference type="PROSITE" id="PS51450">
    <property type="entry name" value="LRR"/>
    <property type="match status" value="1"/>
</dbReference>
<feature type="binding site" evidence="15">
    <location>
        <position position="648"/>
    </location>
    <ligand>
        <name>ATP</name>
        <dbReference type="ChEBI" id="CHEBI:30616"/>
    </ligand>
</feature>
<dbReference type="Gene3D" id="3.30.200.20">
    <property type="entry name" value="Phosphorylase Kinase, domain 1"/>
    <property type="match status" value="1"/>
</dbReference>
<reference evidence="19" key="1">
    <citation type="submission" date="2020-03" db="EMBL/GenBank/DDBJ databases">
        <title>A high-quality chromosome-level genome assembly of a woody plant with both climbing and erect habits, Rhamnella rubrinervis.</title>
        <authorList>
            <person name="Lu Z."/>
            <person name="Yang Y."/>
            <person name="Zhu X."/>
            <person name="Sun Y."/>
        </authorList>
    </citation>
    <scope>NUCLEOTIDE SEQUENCE</scope>
    <source>
        <strain evidence="19">BYM</strain>
        <tissue evidence="19">Leaf</tissue>
    </source>
</reference>
<dbReference type="GO" id="GO:0016020">
    <property type="term" value="C:membrane"/>
    <property type="evidence" value="ECO:0007669"/>
    <property type="project" value="UniProtKB-SubCell"/>
</dbReference>
<feature type="chain" id="PRO_5035422971" description="Protein kinase domain-containing protein" evidence="17">
    <location>
        <begin position="25"/>
        <end position="907"/>
    </location>
</feature>
<evidence type="ECO:0000256" key="12">
    <source>
        <dbReference type="ARBA" id="ARBA00022989"/>
    </source>
</evidence>
<dbReference type="Pfam" id="PF00069">
    <property type="entry name" value="Pkinase"/>
    <property type="match status" value="1"/>
</dbReference>
<dbReference type="SUPFAM" id="SSF56112">
    <property type="entry name" value="Protein kinase-like (PK-like)"/>
    <property type="match status" value="1"/>
</dbReference>
<dbReference type="CDD" id="cd14066">
    <property type="entry name" value="STKc_IRAK"/>
    <property type="match status" value="1"/>
</dbReference>
<keyword evidence="5" id="KW-0808">Transferase</keyword>
<evidence type="ECO:0000256" key="14">
    <source>
        <dbReference type="ARBA" id="ARBA00023170"/>
    </source>
</evidence>
<evidence type="ECO:0000256" key="4">
    <source>
        <dbReference type="ARBA" id="ARBA00022614"/>
    </source>
</evidence>
<dbReference type="InterPro" id="IPR001611">
    <property type="entry name" value="Leu-rich_rpt"/>
</dbReference>
<evidence type="ECO:0000256" key="6">
    <source>
        <dbReference type="ARBA" id="ARBA00022692"/>
    </source>
</evidence>
<keyword evidence="4" id="KW-0433">Leucine-rich repeat</keyword>
<evidence type="ECO:0000256" key="1">
    <source>
        <dbReference type="ARBA" id="ARBA00004167"/>
    </source>
</evidence>
<dbReference type="AlphaFoldDB" id="A0A8K0DWF3"/>
<keyword evidence="11 15" id="KW-0067">ATP-binding</keyword>
<keyword evidence="6 16" id="KW-0812">Transmembrane</keyword>
<dbReference type="EMBL" id="VOIH02000010">
    <property type="protein sequence ID" value="KAF3435976.1"/>
    <property type="molecule type" value="Genomic_DNA"/>
</dbReference>
<evidence type="ECO:0000313" key="20">
    <source>
        <dbReference type="Proteomes" id="UP000796880"/>
    </source>
</evidence>
<evidence type="ECO:0000256" key="13">
    <source>
        <dbReference type="ARBA" id="ARBA00023136"/>
    </source>
</evidence>
<dbReference type="Gene3D" id="2.60.120.430">
    <property type="entry name" value="Galactose-binding lectin"/>
    <property type="match status" value="1"/>
</dbReference>
<keyword evidence="10" id="KW-0418">Kinase</keyword>